<name>Q7U5B1_PARMW</name>
<dbReference type="HOGENOM" id="CLU_207357_0_0_3"/>
<gene>
    <name evidence="2" type="ordered locus">SYNW1796</name>
</gene>
<organism evidence="2 3">
    <name type="scientific">Parasynechococcus marenigrum (strain WH8102)</name>
    <dbReference type="NCBI Taxonomy" id="84588"/>
    <lineage>
        <taxon>Bacteria</taxon>
        <taxon>Bacillati</taxon>
        <taxon>Cyanobacteriota</taxon>
        <taxon>Cyanophyceae</taxon>
        <taxon>Synechococcales</taxon>
        <taxon>Prochlorococcaceae</taxon>
        <taxon>Parasynechococcus</taxon>
        <taxon>Parasynechococcus marenigrum</taxon>
    </lineage>
</organism>
<evidence type="ECO:0000256" key="1">
    <source>
        <dbReference type="SAM" id="Phobius"/>
    </source>
</evidence>
<dbReference type="KEGG" id="syw:SYNW1796"/>
<reference evidence="2 3" key="1">
    <citation type="journal article" date="2003" name="Nature">
        <title>The genome of a motile marine Synechococcus.</title>
        <authorList>
            <person name="Palenik B."/>
            <person name="Brahamsha B."/>
            <person name="Larimer F."/>
            <person name="Land M."/>
            <person name="Hauser L."/>
            <person name="Chain P."/>
            <person name="Lamerdin J."/>
            <person name="Regala W."/>
            <person name="Allen E.A."/>
            <person name="McCarren J."/>
            <person name="Paulsen I."/>
            <person name="Dufresne A."/>
            <person name="Partensky F."/>
            <person name="Webb E."/>
            <person name="Waterbury J."/>
        </authorList>
    </citation>
    <scope>NUCLEOTIDE SEQUENCE [LARGE SCALE GENOMIC DNA]</scope>
    <source>
        <strain evidence="2 3">WH8102</strain>
    </source>
</reference>
<proteinExistence type="predicted"/>
<evidence type="ECO:0000313" key="3">
    <source>
        <dbReference type="Proteomes" id="UP000001422"/>
    </source>
</evidence>
<dbReference type="EMBL" id="BX569693">
    <property type="protein sequence ID" value="CAE08311.1"/>
    <property type="molecule type" value="Genomic_DNA"/>
</dbReference>
<keyword evidence="1" id="KW-0812">Transmembrane</keyword>
<evidence type="ECO:0000313" key="2">
    <source>
        <dbReference type="EMBL" id="CAE08311.1"/>
    </source>
</evidence>
<keyword evidence="3" id="KW-1185">Reference proteome</keyword>
<dbReference type="RefSeq" id="WP_011128656.1">
    <property type="nucleotide sequence ID" value="NC_005070.1"/>
</dbReference>
<sequence>MENTLMAEPITLLALLVIVGLLLLLQDSDDDNSGGGLREPVLIPVRVRDQQRR</sequence>
<keyword evidence="1" id="KW-0472">Membrane</keyword>
<accession>Q7U5B1</accession>
<dbReference type="Proteomes" id="UP000001422">
    <property type="component" value="Chromosome"/>
</dbReference>
<dbReference type="STRING" id="84588.SYNW1796"/>
<feature type="transmembrane region" description="Helical" evidence="1">
    <location>
        <begin position="6"/>
        <end position="25"/>
    </location>
</feature>
<protein>
    <submittedName>
        <fullName evidence="2">Uncharacterized protein</fullName>
    </submittedName>
</protein>
<dbReference type="AlphaFoldDB" id="Q7U5B1"/>
<keyword evidence="1" id="KW-1133">Transmembrane helix</keyword>